<dbReference type="Pfam" id="PF02384">
    <property type="entry name" value="N6_Mtase"/>
    <property type="match status" value="1"/>
</dbReference>
<evidence type="ECO:0000313" key="6">
    <source>
        <dbReference type="EMBL" id="EQD66189.1"/>
    </source>
</evidence>
<dbReference type="EMBL" id="AUZZ01000935">
    <property type="protein sequence ID" value="EQD66189.1"/>
    <property type="molecule type" value="Genomic_DNA"/>
</dbReference>
<feature type="non-terminal residue" evidence="6">
    <location>
        <position position="1"/>
    </location>
</feature>
<dbReference type="PANTHER" id="PTHR33841:SF1">
    <property type="entry name" value="DNA METHYLTRANSFERASE A"/>
    <property type="match status" value="1"/>
</dbReference>
<keyword evidence="3" id="KW-0808">Transferase</keyword>
<reference evidence="6" key="1">
    <citation type="submission" date="2013-08" db="EMBL/GenBank/DDBJ databases">
        <authorList>
            <person name="Mendez C."/>
            <person name="Richter M."/>
            <person name="Ferrer M."/>
            <person name="Sanchez J."/>
        </authorList>
    </citation>
    <scope>NUCLEOTIDE SEQUENCE</scope>
</reference>
<evidence type="ECO:0000256" key="3">
    <source>
        <dbReference type="ARBA" id="ARBA00022679"/>
    </source>
</evidence>
<dbReference type="PRINTS" id="PR00507">
    <property type="entry name" value="N12N6MTFRASE"/>
</dbReference>
<comment type="catalytic activity">
    <reaction evidence="4">
        <text>a 2'-deoxyadenosine in DNA + S-adenosyl-L-methionine = an N(6)-methyl-2'-deoxyadenosine in DNA + S-adenosyl-L-homocysteine + H(+)</text>
        <dbReference type="Rhea" id="RHEA:15197"/>
        <dbReference type="Rhea" id="RHEA-COMP:12418"/>
        <dbReference type="Rhea" id="RHEA-COMP:12419"/>
        <dbReference type="ChEBI" id="CHEBI:15378"/>
        <dbReference type="ChEBI" id="CHEBI:57856"/>
        <dbReference type="ChEBI" id="CHEBI:59789"/>
        <dbReference type="ChEBI" id="CHEBI:90615"/>
        <dbReference type="ChEBI" id="CHEBI:90616"/>
        <dbReference type="EC" id="2.1.1.72"/>
    </reaction>
</comment>
<evidence type="ECO:0000256" key="4">
    <source>
        <dbReference type="ARBA" id="ARBA00047942"/>
    </source>
</evidence>
<dbReference type="GO" id="GO:0032259">
    <property type="term" value="P:methylation"/>
    <property type="evidence" value="ECO:0007669"/>
    <property type="project" value="UniProtKB-KW"/>
</dbReference>
<dbReference type="PANTHER" id="PTHR33841">
    <property type="entry name" value="DNA METHYLTRANSFERASE YEEA-RELATED"/>
    <property type="match status" value="1"/>
</dbReference>
<name>T1CI72_9ZZZZ</name>
<feature type="domain" description="DNA methylase adenine-specific" evidence="5">
    <location>
        <begin position="41"/>
        <end position="127"/>
    </location>
</feature>
<accession>T1CI72</accession>
<evidence type="ECO:0000259" key="5">
    <source>
        <dbReference type="Pfam" id="PF02384"/>
    </source>
</evidence>
<dbReference type="Gene3D" id="3.40.50.150">
    <property type="entry name" value="Vaccinia Virus protein VP39"/>
    <property type="match status" value="1"/>
</dbReference>
<dbReference type="InterPro" id="IPR003356">
    <property type="entry name" value="DNA_methylase_A-5"/>
</dbReference>
<evidence type="ECO:0000256" key="1">
    <source>
        <dbReference type="ARBA" id="ARBA00011900"/>
    </source>
</evidence>
<keyword evidence="2 6" id="KW-0489">Methyltransferase</keyword>
<gene>
    <name evidence="6" type="ORF">B2A_01252</name>
</gene>
<dbReference type="GO" id="GO:0003677">
    <property type="term" value="F:DNA binding"/>
    <property type="evidence" value="ECO:0007669"/>
    <property type="project" value="InterPro"/>
</dbReference>
<proteinExistence type="predicted"/>
<dbReference type="InterPro" id="IPR050953">
    <property type="entry name" value="N4_N6_ade-DNA_methylase"/>
</dbReference>
<reference evidence="6" key="2">
    <citation type="journal article" date="2014" name="ISME J.">
        <title>Microbial stratification in low pH oxic and suboxic macroscopic growths along an acid mine drainage.</title>
        <authorList>
            <person name="Mendez-Garcia C."/>
            <person name="Mesa V."/>
            <person name="Sprenger R.R."/>
            <person name="Richter M."/>
            <person name="Diez M.S."/>
            <person name="Solano J."/>
            <person name="Bargiela R."/>
            <person name="Golyshina O.V."/>
            <person name="Manteca A."/>
            <person name="Ramos J.L."/>
            <person name="Gallego J.R."/>
            <person name="Llorente I."/>
            <person name="Martins Dos Santos V.A."/>
            <person name="Jensen O.N."/>
            <person name="Pelaez A.I."/>
            <person name="Sanchez J."/>
            <person name="Ferrer M."/>
        </authorList>
    </citation>
    <scope>NUCLEOTIDE SEQUENCE</scope>
</reference>
<dbReference type="SUPFAM" id="SSF53335">
    <property type="entry name" value="S-adenosyl-L-methionine-dependent methyltransferases"/>
    <property type="match status" value="1"/>
</dbReference>
<dbReference type="EC" id="2.1.1.72" evidence="1"/>
<dbReference type="GO" id="GO:0008170">
    <property type="term" value="F:N-methyltransferase activity"/>
    <property type="evidence" value="ECO:0007669"/>
    <property type="project" value="InterPro"/>
</dbReference>
<dbReference type="GO" id="GO:0009007">
    <property type="term" value="F:site-specific DNA-methyltransferase (adenine-specific) activity"/>
    <property type="evidence" value="ECO:0007669"/>
    <property type="project" value="UniProtKB-EC"/>
</dbReference>
<dbReference type="AlphaFoldDB" id="T1CI72"/>
<sequence>FQPHAVDDVHMDGEVLQRVLRGLHETEDGAIRYDFGAIDADVLGVMYEQYLGLILRQTPKRAKLADGAVNRKEQGIYYTPTWVVDYIVRASIEEALKRKGAKPESLRILDPACGSGSFLLRAFDHILRLRNPGAEATQKRFDPRTRVALSGSGRMCFNRISSGSP</sequence>
<dbReference type="InterPro" id="IPR029063">
    <property type="entry name" value="SAM-dependent_MTases_sf"/>
</dbReference>
<comment type="caution">
    <text evidence="6">The sequence shown here is derived from an EMBL/GenBank/DDBJ whole genome shotgun (WGS) entry which is preliminary data.</text>
</comment>
<protein>
    <recommendedName>
        <fullName evidence="1">site-specific DNA-methyltransferase (adenine-specific)</fullName>
        <ecNumber evidence="1">2.1.1.72</ecNumber>
    </recommendedName>
</protein>
<evidence type="ECO:0000256" key="2">
    <source>
        <dbReference type="ARBA" id="ARBA00022603"/>
    </source>
</evidence>
<organism evidence="6">
    <name type="scientific">mine drainage metagenome</name>
    <dbReference type="NCBI Taxonomy" id="410659"/>
    <lineage>
        <taxon>unclassified sequences</taxon>
        <taxon>metagenomes</taxon>
        <taxon>ecological metagenomes</taxon>
    </lineage>
</organism>